<comment type="similarity">
    <text evidence="2 8">Belongs to the nucleobase:cation symporter-2 (NCS2) (TC 2.A.40) family. Azg-like subfamily.</text>
</comment>
<comment type="caution">
    <text evidence="10">The sequence shown here is derived from an EMBL/GenBank/DDBJ whole genome shotgun (WGS) entry which is preliminary data.</text>
</comment>
<feature type="transmembrane region" description="Helical" evidence="9">
    <location>
        <begin position="92"/>
        <end position="111"/>
    </location>
</feature>
<keyword evidence="7 8" id="KW-0472">Membrane</keyword>
<protein>
    <submittedName>
        <fullName evidence="10">Guanine permease</fullName>
    </submittedName>
</protein>
<accession>A0A2W4WQG4</accession>
<keyword evidence="3 8" id="KW-0813">Transport</keyword>
<dbReference type="PIRSF" id="PIRSF005353">
    <property type="entry name" value="PbuG"/>
    <property type="match status" value="1"/>
</dbReference>
<dbReference type="InterPro" id="IPR026033">
    <property type="entry name" value="Azg-like_bact_archaea"/>
</dbReference>
<proteinExistence type="inferred from homology"/>
<feature type="transmembrane region" description="Helical" evidence="9">
    <location>
        <begin position="340"/>
        <end position="361"/>
    </location>
</feature>
<evidence type="ECO:0000313" key="10">
    <source>
        <dbReference type="EMBL" id="PZO44079.1"/>
    </source>
</evidence>
<keyword evidence="5 8" id="KW-0812">Transmembrane</keyword>
<evidence type="ECO:0000256" key="8">
    <source>
        <dbReference type="PIRNR" id="PIRNR005353"/>
    </source>
</evidence>
<comment type="subcellular location">
    <subcellularLocation>
        <location evidence="1 8">Cell membrane</location>
        <topology evidence="1 8">Multi-pass membrane protein</topology>
    </subcellularLocation>
</comment>
<name>A0A2W4WQG4_9CYAN</name>
<feature type="transmembrane region" description="Helical" evidence="9">
    <location>
        <begin position="437"/>
        <end position="455"/>
    </location>
</feature>
<dbReference type="AlphaFoldDB" id="A0A2W4WQG4"/>
<evidence type="ECO:0000313" key="11">
    <source>
        <dbReference type="Proteomes" id="UP000249081"/>
    </source>
</evidence>
<feature type="transmembrane region" description="Helical" evidence="9">
    <location>
        <begin position="396"/>
        <end position="425"/>
    </location>
</feature>
<reference evidence="11" key="1">
    <citation type="submission" date="2018-04" db="EMBL/GenBank/DDBJ databases">
        <authorList>
            <person name="Cornet L."/>
        </authorList>
    </citation>
    <scope>NUCLEOTIDE SEQUENCE [LARGE SCALE GENOMIC DNA]</scope>
</reference>
<feature type="transmembrane region" description="Helical" evidence="9">
    <location>
        <begin position="32"/>
        <end position="52"/>
    </location>
</feature>
<organism evidence="10 11">
    <name type="scientific">Shackletoniella antarctica</name>
    <dbReference type="NCBI Taxonomy" id="268115"/>
    <lineage>
        <taxon>Bacteria</taxon>
        <taxon>Bacillati</taxon>
        <taxon>Cyanobacteriota</taxon>
        <taxon>Cyanophyceae</taxon>
        <taxon>Oculatellales</taxon>
        <taxon>Oculatellaceae</taxon>
        <taxon>Shackletoniella</taxon>
    </lineage>
</organism>
<evidence type="ECO:0000256" key="4">
    <source>
        <dbReference type="ARBA" id="ARBA00022475"/>
    </source>
</evidence>
<evidence type="ECO:0000256" key="6">
    <source>
        <dbReference type="ARBA" id="ARBA00022989"/>
    </source>
</evidence>
<dbReference type="EMBL" id="QBMN01000020">
    <property type="protein sequence ID" value="PZO44079.1"/>
    <property type="molecule type" value="Genomic_DNA"/>
</dbReference>
<feature type="transmembrane region" description="Helical" evidence="9">
    <location>
        <begin position="186"/>
        <end position="205"/>
    </location>
</feature>
<feature type="transmembrane region" description="Helical" evidence="9">
    <location>
        <begin position="117"/>
        <end position="137"/>
    </location>
</feature>
<dbReference type="GO" id="GO:0005886">
    <property type="term" value="C:plasma membrane"/>
    <property type="evidence" value="ECO:0007669"/>
    <property type="project" value="UniProtKB-SubCell"/>
</dbReference>
<feature type="transmembrane region" description="Helical" evidence="9">
    <location>
        <begin position="366"/>
        <end position="384"/>
    </location>
</feature>
<gene>
    <name evidence="10" type="ORF">DCF17_04585</name>
</gene>
<dbReference type="InterPro" id="IPR006043">
    <property type="entry name" value="NCS2"/>
</dbReference>
<dbReference type="Pfam" id="PF00860">
    <property type="entry name" value="Xan_ur_permease"/>
    <property type="match status" value="1"/>
</dbReference>
<evidence type="ECO:0000256" key="7">
    <source>
        <dbReference type="ARBA" id="ARBA00023136"/>
    </source>
</evidence>
<feature type="transmembrane region" description="Helical" evidence="9">
    <location>
        <begin position="261"/>
        <end position="286"/>
    </location>
</feature>
<feature type="transmembrane region" description="Helical" evidence="9">
    <location>
        <begin position="212"/>
        <end position="231"/>
    </location>
</feature>
<feature type="transmembrane region" description="Helical" evidence="9">
    <location>
        <begin position="64"/>
        <end position="85"/>
    </location>
</feature>
<evidence type="ECO:0000256" key="2">
    <source>
        <dbReference type="ARBA" id="ARBA00005697"/>
    </source>
</evidence>
<evidence type="ECO:0000256" key="3">
    <source>
        <dbReference type="ARBA" id="ARBA00022448"/>
    </source>
</evidence>
<keyword evidence="4 8" id="KW-1003">Cell membrane</keyword>
<feature type="transmembrane region" description="Helical" evidence="9">
    <location>
        <begin position="149"/>
        <end position="166"/>
    </location>
</feature>
<feature type="transmembrane region" description="Helical" evidence="9">
    <location>
        <begin position="306"/>
        <end position="328"/>
    </location>
</feature>
<evidence type="ECO:0000256" key="9">
    <source>
        <dbReference type="SAM" id="Phobius"/>
    </source>
</evidence>
<dbReference type="PANTHER" id="PTHR43337">
    <property type="entry name" value="XANTHINE/URACIL PERMEASE C887.17-RELATED"/>
    <property type="match status" value="1"/>
</dbReference>
<reference evidence="10 11" key="2">
    <citation type="submission" date="2018-06" db="EMBL/GenBank/DDBJ databases">
        <title>Metagenomic assembly of (sub)arctic Cyanobacteria and their associated microbiome from non-axenic cultures.</title>
        <authorList>
            <person name="Baurain D."/>
        </authorList>
    </citation>
    <scope>NUCLEOTIDE SEQUENCE [LARGE SCALE GENOMIC DNA]</scope>
    <source>
        <strain evidence="10">ULC041bin1</strain>
    </source>
</reference>
<dbReference type="GO" id="GO:0005345">
    <property type="term" value="F:purine nucleobase transmembrane transporter activity"/>
    <property type="evidence" value="ECO:0007669"/>
    <property type="project" value="TreeGrafter"/>
</dbReference>
<keyword evidence="6 8" id="KW-1133">Transmembrane helix</keyword>
<dbReference type="InterPro" id="IPR045018">
    <property type="entry name" value="Azg-like"/>
</dbReference>
<evidence type="ECO:0000256" key="1">
    <source>
        <dbReference type="ARBA" id="ARBA00004651"/>
    </source>
</evidence>
<sequence length="456" mass="47883">MPQAPPSPRPENKIAEFFNFADLRTNFRTETLAGFTTFVTMAYILIVNPAILSNAIFLTESGDLFGELVVATGLSAALATLIMALYAKLPFVLAPGMGINAYFAFTVVLGLGIDWRVALAAVFIEGIIFIMMTVTNVRSKIVEAIPDAVKHATTAGIGLFIAYIALKSAGIIVPSEATFTTLGNLRSPQTAMALLGLVITAALWARRVTGALLWGILGTASLSWILGVAPWPTGLMAIPSAPTDLFGQAFVGLGELFRINFWQMISIIFVFLFVDLFDTIGTLTGLGSKAGYIDADGKFPGVEKAFMADAVGTTAGAVLGTSTVTSYIESASGIAEGGRSGFTALVAAALFAASVLFIPLLQGIPAFATAPALIIVGVLMMSGAKMIDWDEPADAIAGFLTIIMMPLAFSIAEGLAMGLIAYPLIKAFQGKTSQTSIGMWILAAIFLLRYIFIAGG</sequence>
<dbReference type="Proteomes" id="UP000249081">
    <property type="component" value="Unassembled WGS sequence"/>
</dbReference>
<evidence type="ECO:0000256" key="5">
    <source>
        <dbReference type="ARBA" id="ARBA00022692"/>
    </source>
</evidence>
<dbReference type="PANTHER" id="PTHR43337:SF1">
    <property type="entry name" value="XANTHINE_URACIL PERMEASE C887.17-RELATED"/>
    <property type="match status" value="1"/>
</dbReference>